<keyword evidence="2" id="KW-1185">Reference proteome</keyword>
<protein>
    <submittedName>
        <fullName evidence="1">Uncharacterized protein</fullName>
    </submittedName>
</protein>
<feature type="non-terminal residue" evidence="1">
    <location>
        <position position="1"/>
    </location>
</feature>
<evidence type="ECO:0000313" key="2">
    <source>
        <dbReference type="Proteomes" id="UP000737018"/>
    </source>
</evidence>
<name>A0A8J4QCM8_9ROSI</name>
<gene>
    <name evidence="1" type="ORF">CMV_023127</name>
</gene>
<dbReference type="Proteomes" id="UP000737018">
    <property type="component" value="Unassembled WGS sequence"/>
</dbReference>
<proteinExistence type="predicted"/>
<accession>A0A8J4QCM8</accession>
<dbReference type="AlphaFoldDB" id="A0A8J4QCM8"/>
<sequence length="52" mass="6016">MSICQCDQDCAPIVQREFFAPADISSGRWDAILPQLSQFKLPRNKLEDLYEQ</sequence>
<evidence type="ECO:0000313" key="1">
    <source>
        <dbReference type="EMBL" id="KAF3951195.1"/>
    </source>
</evidence>
<comment type="caution">
    <text evidence="1">The sequence shown here is derived from an EMBL/GenBank/DDBJ whole genome shotgun (WGS) entry which is preliminary data.</text>
</comment>
<reference evidence="1" key="1">
    <citation type="submission" date="2020-03" db="EMBL/GenBank/DDBJ databases">
        <title>Castanea mollissima Vanexum genome sequencing.</title>
        <authorList>
            <person name="Staton M."/>
        </authorList>
    </citation>
    <scope>NUCLEOTIDE SEQUENCE</scope>
    <source>
        <tissue evidence="1">Leaf</tissue>
    </source>
</reference>
<dbReference type="OrthoDB" id="1734804at2759"/>
<dbReference type="EMBL" id="JRKL02005068">
    <property type="protein sequence ID" value="KAF3951195.1"/>
    <property type="molecule type" value="Genomic_DNA"/>
</dbReference>
<organism evidence="1 2">
    <name type="scientific">Castanea mollissima</name>
    <name type="common">Chinese chestnut</name>
    <dbReference type="NCBI Taxonomy" id="60419"/>
    <lineage>
        <taxon>Eukaryota</taxon>
        <taxon>Viridiplantae</taxon>
        <taxon>Streptophyta</taxon>
        <taxon>Embryophyta</taxon>
        <taxon>Tracheophyta</taxon>
        <taxon>Spermatophyta</taxon>
        <taxon>Magnoliopsida</taxon>
        <taxon>eudicotyledons</taxon>
        <taxon>Gunneridae</taxon>
        <taxon>Pentapetalae</taxon>
        <taxon>rosids</taxon>
        <taxon>fabids</taxon>
        <taxon>Fagales</taxon>
        <taxon>Fagaceae</taxon>
        <taxon>Castanea</taxon>
    </lineage>
</organism>